<proteinExistence type="predicted"/>
<reference evidence="3" key="1">
    <citation type="journal article" date="2023" name="Commun. Biol.">
        <title>Genome analysis of Parmales, the sister group of diatoms, reveals the evolutionary specialization of diatoms from phago-mixotrophs to photoautotrophs.</title>
        <authorList>
            <person name="Ban H."/>
            <person name="Sato S."/>
            <person name="Yoshikawa S."/>
            <person name="Yamada K."/>
            <person name="Nakamura Y."/>
            <person name="Ichinomiya M."/>
            <person name="Sato N."/>
            <person name="Blanc-Mathieu R."/>
            <person name="Endo H."/>
            <person name="Kuwata A."/>
            <person name="Ogata H."/>
        </authorList>
    </citation>
    <scope>NUCLEOTIDE SEQUENCE [LARGE SCALE GENOMIC DNA]</scope>
    <source>
        <strain evidence="3">NIES 3700</strain>
    </source>
</reference>
<keyword evidence="1" id="KW-0732">Signal</keyword>
<evidence type="ECO:0000256" key="1">
    <source>
        <dbReference type="SAM" id="SignalP"/>
    </source>
</evidence>
<dbReference type="EMBL" id="BRXW01000664">
    <property type="protein sequence ID" value="GMH72984.1"/>
    <property type="molecule type" value="Genomic_DNA"/>
</dbReference>
<gene>
    <name evidence="2" type="ORF">TrLO_g14110</name>
</gene>
<dbReference type="AlphaFoldDB" id="A0A9W7ARD4"/>
<dbReference type="PANTHER" id="PTHR37834:SF2">
    <property type="entry name" value="ESTERASE, SGNH HYDROLASE-TYPE"/>
    <property type="match status" value="1"/>
</dbReference>
<dbReference type="Gene3D" id="3.40.50.1110">
    <property type="entry name" value="SGNH hydrolase"/>
    <property type="match status" value="1"/>
</dbReference>
<feature type="signal peptide" evidence="1">
    <location>
        <begin position="1"/>
        <end position="23"/>
    </location>
</feature>
<dbReference type="Proteomes" id="UP001165122">
    <property type="component" value="Unassembled WGS sequence"/>
</dbReference>
<dbReference type="InterPro" id="IPR036514">
    <property type="entry name" value="SGNH_hydro_sf"/>
</dbReference>
<dbReference type="OrthoDB" id="426133at2759"/>
<dbReference type="SUPFAM" id="SSF52266">
    <property type="entry name" value="SGNH hydrolase"/>
    <property type="match status" value="1"/>
</dbReference>
<accession>A0A9W7ARD4</accession>
<evidence type="ECO:0000313" key="2">
    <source>
        <dbReference type="EMBL" id="GMH72984.1"/>
    </source>
</evidence>
<name>A0A9W7ARD4_9STRA</name>
<dbReference type="InterPro" id="IPR052762">
    <property type="entry name" value="PCW_deacetylase/CE"/>
</dbReference>
<feature type="chain" id="PRO_5040740459" evidence="1">
    <location>
        <begin position="24"/>
        <end position="431"/>
    </location>
</feature>
<organism evidence="2 3">
    <name type="scientific">Triparma laevis f. longispina</name>
    <dbReference type="NCBI Taxonomy" id="1714387"/>
    <lineage>
        <taxon>Eukaryota</taxon>
        <taxon>Sar</taxon>
        <taxon>Stramenopiles</taxon>
        <taxon>Ochrophyta</taxon>
        <taxon>Bolidophyceae</taxon>
        <taxon>Parmales</taxon>
        <taxon>Triparmaceae</taxon>
        <taxon>Triparma</taxon>
    </lineage>
</organism>
<protein>
    <submittedName>
        <fullName evidence="2">Uncharacterized protein</fullName>
    </submittedName>
</protein>
<evidence type="ECO:0000313" key="3">
    <source>
        <dbReference type="Proteomes" id="UP001165122"/>
    </source>
</evidence>
<comment type="caution">
    <text evidence="2">The sequence shown here is derived from an EMBL/GenBank/DDBJ whole genome shotgun (WGS) entry which is preliminary data.</text>
</comment>
<dbReference type="PANTHER" id="PTHR37834">
    <property type="entry name" value="GDSL-LIKE LIPASE/ACYLHYDROLASE DOMAIN PROTEIN (AFU_ORTHOLOGUE AFUA_2G00620)"/>
    <property type="match status" value="1"/>
</dbReference>
<sequence>MRSMLVVLSTLLLSSTPFIHIQAAKVTLEDAAMNYEGRFQSAKVTPEDEAMKYEGRFDTSAENTYRTDWPCARISFGVDTSPVGGSVDFSWSSERVRLNATAWRVDGTIASSENFVSPKWRNKKMTSTLALPEDAVFVTLRKLTQAAPFGTGISEKLLAASVWEYHGMEITGAEVKPPTPRKRVVEYIGASDTARYCVDGNPDIDDTAELYIDGWLYDNCDLATPGLLADYFDADLWVEAEGGMGLTQNANARFPAFEGKHPLPYFWSNQALLTDEFSTWDPTNNNHGLLSPDLVLVSLGGNDYNHQHGNVPSNETFSAAYEEFMLNIFSAYETNPNTRILSVCGQGSPAEAAFDPDNNRCSPCPHVEDALNDFKSNNPELGERAYLGFVPCDGSVVVGVDDIGCAGHKNAWGQHKVFDHLKPLVSEIMDW</sequence>
<keyword evidence="3" id="KW-1185">Reference proteome</keyword>